<name>A0A1D2MVR9_ORCCI</name>
<protein>
    <submittedName>
        <fullName evidence="1">Uncharacterized protein</fullName>
    </submittedName>
</protein>
<gene>
    <name evidence="1" type="ORF">Ocin01_09525</name>
</gene>
<comment type="caution">
    <text evidence="1">The sequence shown here is derived from an EMBL/GenBank/DDBJ whole genome shotgun (WGS) entry which is preliminary data.</text>
</comment>
<keyword evidence="2" id="KW-1185">Reference proteome</keyword>
<organism evidence="1 2">
    <name type="scientific">Orchesella cincta</name>
    <name type="common">Springtail</name>
    <name type="synonym">Podura cincta</name>
    <dbReference type="NCBI Taxonomy" id="48709"/>
    <lineage>
        <taxon>Eukaryota</taxon>
        <taxon>Metazoa</taxon>
        <taxon>Ecdysozoa</taxon>
        <taxon>Arthropoda</taxon>
        <taxon>Hexapoda</taxon>
        <taxon>Collembola</taxon>
        <taxon>Entomobryomorpha</taxon>
        <taxon>Entomobryoidea</taxon>
        <taxon>Orchesellidae</taxon>
        <taxon>Orchesellinae</taxon>
        <taxon>Orchesella</taxon>
    </lineage>
</organism>
<reference evidence="1 2" key="1">
    <citation type="journal article" date="2016" name="Genome Biol. Evol.">
        <title>Gene Family Evolution Reflects Adaptation to Soil Environmental Stressors in the Genome of the Collembolan Orchesella cincta.</title>
        <authorList>
            <person name="Faddeeva-Vakhrusheva A."/>
            <person name="Derks M.F."/>
            <person name="Anvar S.Y."/>
            <person name="Agamennone V."/>
            <person name="Suring W."/>
            <person name="Smit S."/>
            <person name="van Straalen N.M."/>
            <person name="Roelofs D."/>
        </authorList>
    </citation>
    <scope>NUCLEOTIDE SEQUENCE [LARGE SCALE GENOMIC DNA]</scope>
    <source>
        <tissue evidence="1">Mixed pool</tissue>
    </source>
</reference>
<sequence>MRKKSQQTLSNPSIPLCNAFFKPYLIRQAQALSPNSMHALPLLLSIFILPFRGSESVSTQIHQESAPTFRQYGEEESRLHLDYNSLLNSFPENSTNSSSRFKKELPRDKITNKVLLLFENETRKDIDNFEASDIMLRLQEKYEYTECSNYLRSVPSVENKYFKFDSTVLEPDEGDSEYMDEKKKKKRATYNIRYRLYDEECDKDNERKFWQEMFKIAENDTIKYPKTGMPDQTNLGPEDFSYLPISMGKIMEEWNKIWIQFETKAVCNQRLMLECEDGKCRCRQSSVGRYSMYDNENDPAEFKNKYISRHYYPNKTLVRDQVRQNWDAGHHYKYGDRCVLTVHLDGKGDDGSHVPNSCDFFLPMIGVCRADCVENATCISADENVKKSVESKAEGKSLSERIRNHKKHFSIHNRCHCPKNTICHEVDPFEKTTAALYKPWKMGVMLGVAWTIILPFLLA</sequence>
<evidence type="ECO:0000313" key="1">
    <source>
        <dbReference type="EMBL" id="ODM97159.1"/>
    </source>
</evidence>
<evidence type="ECO:0000313" key="2">
    <source>
        <dbReference type="Proteomes" id="UP000094527"/>
    </source>
</evidence>
<dbReference type="Proteomes" id="UP000094527">
    <property type="component" value="Unassembled WGS sequence"/>
</dbReference>
<proteinExistence type="predicted"/>
<dbReference type="EMBL" id="LJIJ01000468">
    <property type="protein sequence ID" value="ODM97159.1"/>
    <property type="molecule type" value="Genomic_DNA"/>
</dbReference>
<dbReference type="AlphaFoldDB" id="A0A1D2MVR9"/>
<accession>A0A1D2MVR9</accession>